<organism evidence="2 3">
    <name type="scientific">Algoriphagus sanaruensis</name>
    <dbReference type="NCBI Taxonomy" id="1727163"/>
    <lineage>
        <taxon>Bacteria</taxon>
        <taxon>Pseudomonadati</taxon>
        <taxon>Bacteroidota</taxon>
        <taxon>Cytophagia</taxon>
        <taxon>Cytophagales</taxon>
        <taxon>Cyclobacteriaceae</taxon>
        <taxon>Algoriphagus</taxon>
    </lineage>
</organism>
<feature type="transmembrane region" description="Helical" evidence="1">
    <location>
        <begin position="120"/>
        <end position="139"/>
    </location>
</feature>
<dbReference type="AlphaFoldDB" id="A0A142ERW0"/>
<evidence type="ECO:0000256" key="1">
    <source>
        <dbReference type="SAM" id="Phobius"/>
    </source>
</evidence>
<feature type="transmembrane region" description="Helical" evidence="1">
    <location>
        <begin position="96"/>
        <end position="114"/>
    </location>
</feature>
<dbReference type="STRING" id="1727163.AO498_15535"/>
<dbReference type="RefSeq" id="WP_202814233.1">
    <property type="nucleotide sequence ID" value="NZ_CP012836.1"/>
</dbReference>
<proteinExistence type="predicted"/>
<keyword evidence="1" id="KW-0472">Membrane</keyword>
<reference evidence="3" key="1">
    <citation type="submission" date="2015-09" db="EMBL/GenBank/DDBJ databases">
        <title>Complete sequence of Algoriphagus sp. M8-2.</title>
        <authorList>
            <person name="Shintani M."/>
        </authorList>
    </citation>
    <scope>NUCLEOTIDE SEQUENCE [LARGE SCALE GENOMIC DNA]</scope>
    <source>
        <strain evidence="3">M8-2</strain>
    </source>
</reference>
<dbReference type="Proteomes" id="UP000073816">
    <property type="component" value="Chromosome"/>
</dbReference>
<protein>
    <submittedName>
        <fullName evidence="2">Uncharacterized protein</fullName>
    </submittedName>
</protein>
<keyword evidence="1" id="KW-0812">Transmembrane</keyword>
<dbReference type="KEGG" id="alm:AO498_15535"/>
<keyword evidence="3" id="KW-1185">Reference proteome</keyword>
<feature type="transmembrane region" description="Helical" evidence="1">
    <location>
        <begin position="240"/>
        <end position="263"/>
    </location>
</feature>
<sequence length="264" mass="31047">MNRLLHALFVWSMVVTVVVVTAYLFYTGYDYYSLPVEERFYHEHYDWFKPSGAFGHGLGIVGTLLVTIGVILYIARKQYGFLERWVRIKYMLEFHIFLCTLGPILILFHTTFKFNGIVSISFWSMVVVVLSGVVGRFIYIRIPRSESGKELEFVEVENLHKNLQLELQKSGLLQLSQSNALEFSGLRTIRKTIRTSSLEKVEQNRIWNLAKQEYLIQRRLKNLDLMKKLFEYWHVAHRPFALIMFVILVVHVIATLALGYRWIF</sequence>
<accession>A0A142ERW0</accession>
<dbReference type="PATRIC" id="fig|1727163.4.peg.3260"/>
<dbReference type="EMBL" id="CP012836">
    <property type="protein sequence ID" value="AMQ57865.1"/>
    <property type="molecule type" value="Genomic_DNA"/>
</dbReference>
<evidence type="ECO:0000313" key="2">
    <source>
        <dbReference type="EMBL" id="AMQ57865.1"/>
    </source>
</evidence>
<feature type="transmembrane region" description="Helical" evidence="1">
    <location>
        <begin position="53"/>
        <end position="75"/>
    </location>
</feature>
<evidence type="ECO:0000313" key="3">
    <source>
        <dbReference type="Proteomes" id="UP000073816"/>
    </source>
</evidence>
<feature type="transmembrane region" description="Helical" evidence="1">
    <location>
        <begin position="7"/>
        <end position="26"/>
    </location>
</feature>
<name>A0A142ERW0_9BACT</name>
<keyword evidence="1" id="KW-1133">Transmembrane helix</keyword>
<gene>
    <name evidence="2" type="ORF">AO498_15535</name>
</gene>
<reference evidence="2 3" key="2">
    <citation type="journal article" date="2016" name="Genome Announc.">
        <title>Complete Genome Sequence of Algoriphagus sp. Strain M8-2, Isolated from a Brackish Lake.</title>
        <authorList>
            <person name="Muraguchi Y."/>
            <person name="Kushimoto K."/>
            <person name="Ohtsubo Y."/>
            <person name="Suzuki T."/>
            <person name="Dohra H."/>
            <person name="Kimbara K."/>
            <person name="Shintani M."/>
        </authorList>
    </citation>
    <scope>NUCLEOTIDE SEQUENCE [LARGE SCALE GENOMIC DNA]</scope>
    <source>
        <strain evidence="2 3">M8-2</strain>
    </source>
</reference>